<dbReference type="EMBL" id="CAJVPL010002004">
    <property type="protein sequence ID" value="CAG8595818.1"/>
    <property type="molecule type" value="Genomic_DNA"/>
</dbReference>
<evidence type="ECO:0000313" key="3">
    <source>
        <dbReference type="Proteomes" id="UP000789831"/>
    </source>
</evidence>
<accession>A0A9N9CEA8</accession>
<dbReference type="AlphaFoldDB" id="A0A9N9CEA8"/>
<reference evidence="2" key="1">
    <citation type="submission" date="2021-06" db="EMBL/GenBank/DDBJ databases">
        <authorList>
            <person name="Kallberg Y."/>
            <person name="Tangrot J."/>
            <person name="Rosling A."/>
        </authorList>
    </citation>
    <scope>NUCLEOTIDE SEQUENCE</scope>
    <source>
        <strain evidence="2">MT106</strain>
    </source>
</reference>
<keyword evidence="1" id="KW-0812">Transmembrane</keyword>
<protein>
    <submittedName>
        <fullName evidence="2">1299_t:CDS:1</fullName>
    </submittedName>
</protein>
<name>A0A9N9CEA8_9GLOM</name>
<evidence type="ECO:0000256" key="1">
    <source>
        <dbReference type="SAM" id="Phobius"/>
    </source>
</evidence>
<dbReference type="Pfam" id="PF15159">
    <property type="entry name" value="PIG-Y"/>
    <property type="match status" value="1"/>
</dbReference>
<keyword evidence="3" id="KW-1185">Reference proteome</keyword>
<keyword evidence="1" id="KW-1133">Transmembrane helix</keyword>
<gene>
    <name evidence="2" type="ORF">AGERDE_LOCUS8844</name>
</gene>
<sequence length="168" mass="19800">MSPLLLEFQNKTRHNNLYQYRHNSSPPHFIKDSNINAQPSFLSIPSFSTFEDEIHAENELISLSPTESVPLIERPNTPNYTRMTTHLSQLEPDTTSLWGWMLLFATFMMFVSSMYAIVFSKFVPETGNRTLDWIKRDEYYCLLLPITLSVTVYAVFWNWMGMKFFRHN</sequence>
<feature type="transmembrane region" description="Helical" evidence="1">
    <location>
        <begin position="97"/>
        <end position="118"/>
    </location>
</feature>
<dbReference type="OrthoDB" id="2157498at2759"/>
<dbReference type="PANTHER" id="PTHR36485">
    <property type="entry name" value="OS01G0939000 PROTEIN"/>
    <property type="match status" value="1"/>
</dbReference>
<feature type="transmembrane region" description="Helical" evidence="1">
    <location>
        <begin position="139"/>
        <end position="160"/>
    </location>
</feature>
<keyword evidence="1" id="KW-0472">Membrane</keyword>
<comment type="caution">
    <text evidence="2">The sequence shown here is derived from an EMBL/GenBank/DDBJ whole genome shotgun (WGS) entry which is preliminary data.</text>
</comment>
<organism evidence="2 3">
    <name type="scientific">Ambispora gerdemannii</name>
    <dbReference type="NCBI Taxonomy" id="144530"/>
    <lineage>
        <taxon>Eukaryota</taxon>
        <taxon>Fungi</taxon>
        <taxon>Fungi incertae sedis</taxon>
        <taxon>Mucoromycota</taxon>
        <taxon>Glomeromycotina</taxon>
        <taxon>Glomeromycetes</taxon>
        <taxon>Archaeosporales</taxon>
        <taxon>Ambisporaceae</taxon>
        <taxon>Ambispora</taxon>
    </lineage>
</organism>
<dbReference type="Proteomes" id="UP000789831">
    <property type="component" value="Unassembled WGS sequence"/>
</dbReference>
<proteinExistence type="predicted"/>
<dbReference type="InterPro" id="IPR029164">
    <property type="entry name" value="PIG-Y"/>
</dbReference>
<dbReference type="PANTHER" id="PTHR36485:SF1">
    <property type="entry name" value="TRANSMEMBRANE PROTEIN"/>
    <property type="match status" value="1"/>
</dbReference>
<evidence type="ECO:0000313" key="2">
    <source>
        <dbReference type="EMBL" id="CAG8595818.1"/>
    </source>
</evidence>